<dbReference type="InParanoid" id="A0A1Y2AKE6"/>
<proteinExistence type="predicted"/>
<dbReference type="OrthoDB" id="73788at2759"/>
<name>A0A1Y2AKE6_9TREE</name>
<dbReference type="PANTHER" id="PTHR16019">
    <property type="entry name" value="SYNAPSE-ASSOCIATED PROTEIN"/>
    <property type="match status" value="1"/>
</dbReference>
<evidence type="ECO:0000259" key="2">
    <source>
        <dbReference type="PROSITE" id="PS50858"/>
    </source>
</evidence>
<dbReference type="InterPro" id="IPR005607">
    <property type="entry name" value="BSD_dom"/>
</dbReference>
<dbReference type="InterPro" id="IPR051494">
    <property type="entry name" value="BSD_domain-containing"/>
</dbReference>
<feature type="region of interest" description="Disordered" evidence="1">
    <location>
        <begin position="24"/>
        <end position="65"/>
    </location>
</feature>
<gene>
    <name evidence="3" type="ORF">BCR39DRAFT_550279</name>
</gene>
<dbReference type="EMBL" id="MCFC01000085">
    <property type="protein sequence ID" value="ORY22964.1"/>
    <property type="molecule type" value="Genomic_DNA"/>
</dbReference>
<feature type="domain" description="BSD" evidence="2">
    <location>
        <begin position="364"/>
        <end position="389"/>
    </location>
</feature>
<feature type="region of interest" description="Disordered" evidence="1">
    <location>
        <begin position="137"/>
        <end position="160"/>
    </location>
</feature>
<dbReference type="SUPFAM" id="SSF140383">
    <property type="entry name" value="BSD domain-like"/>
    <property type="match status" value="1"/>
</dbReference>
<comment type="caution">
    <text evidence="3">The sequence shown here is derived from an EMBL/GenBank/DDBJ whole genome shotgun (WGS) entry which is preliminary data.</text>
</comment>
<sequence length="483" mass="52892">MDQAPSLTAAAALTDSRVLADSSLPPVVAESSENAAASSSPSSDRPTSPTETIKPEDSISTSVQPLTTAQRAFQYGLDRGNLEQEVGQVMGTLNSWWGGVKKQGATALSTIKADLDKTVSQAQADIEHLRTTKIEVVRKQSGDDSSISPSDKGKSKAINLNDEAPAATSSLMDRLSASTALFQQSLQTTLAAATSNPALSNPSQLRAQLAQNLQLSSARQNLQLSVLQAEKLAEEYMRRGDQWIKDAEKWVGDAVKLLPPEGEETRFVGMDGSDFYSFSTSSNPVERGVIFDAESRTPRASVAGSRKEALLRRLRGDQELLLVDPEGTDESAERHQQFREWIEQKWPAAEGDKVQELGHVGGIRMALVPEHLSDEQFWQRYLFHKHMIEAEEERRKLLFDTSRQTQADDFSWDDEAEEVPQGMDSSTPKVSEESKMPVALAVKPDASTSTSPRDSEESYDLVSDQGVKNKAPPPGDDEDSDWE</sequence>
<evidence type="ECO:0000313" key="3">
    <source>
        <dbReference type="EMBL" id="ORY22964.1"/>
    </source>
</evidence>
<reference evidence="3 4" key="1">
    <citation type="submission" date="2016-07" db="EMBL/GenBank/DDBJ databases">
        <title>Pervasive Adenine N6-methylation of Active Genes in Fungi.</title>
        <authorList>
            <consortium name="DOE Joint Genome Institute"/>
            <person name="Mondo S.J."/>
            <person name="Dannebaum R.O."/>
            <person name="Kuo R.C."/>
            <person name="Labutti K."/>
            <person name="Haridas S."/>
            <person name="Kuo A."/>
            <person name="Salamov A."/>
            <person name="Ahrendt S.R."/>
            <person name="Lipzen A."/>
            <person name="Sullivan W."/>
            <person name="Andreopoulos W.B."/>
            <person name="Clum A."/>
            <person name="Lindquist E."/>
            <person name="Daum C."/>
            <person name="Ramamoorthy G.K."/>
            <person name="Gryganskyi A."/>
            <person name="Culley D."/>
            <person name="Magnuson J.K."/>
            <person name="James T.Y."/>
            <person name="O'Malley M.A."/>
            <person name="Stajich J.E."/>
            <person name="Spatafora J.W."/>
            <person name="Visel A."/>
            <person name="Grigoriev I.V."/>
        </authorList>
    </citation>
    <scope>NUCLEOTIDE SEQUENCE [LARGE SCALE GENOMIC DNA]</scope>
    <source>
        <strain evidence="3 4">68-887.2</strain>
    </source>
</reference>
<dbReference type="AlphaFoldDB" id="A0A1Y2AKE6"/>
<dbReference type="PROSITE" id="PS50858">
    <property type="entry name" value="BSD"/>
    <property type="match status" value="1"/>
</dbReference>
<organism evidence="3 4">
    <name type="scientific">Naematelia encephala</name>
    <dbReference type="NCBI Taxonomy" id="71784"/>
    <lineage>
        <taxon>Eukaryota</taxon>
        <taxon>Fungi</taxon>
        <taxon>Dikarya</taxon>
        <taxon>Basidiomycota</taxon>
        <taxon>Agaricomycotina</taxon>
        <taxon>Tremellomycetes</taxon>
        <taxon>Tremellales</taxon>
        <taxon>Naemateliaceae</taxon>
        <taxon>Naematelia</taxon>
    </lineage>
</organism>
<dbReference type="InterPro" id="IPR035925">
    <property type="entry name" value="BSD_dom_sf"/>
</dbReference>
<protein>
    <recommendedName>
        <fullName evidence="2">BSD domain-containing protein</fullName>
    </recommendedName>
</protein>
<dbReference type="GO" id="GO:0005737">
    <property type="term" value="C:cytoplasm"/>
    <property type="evidence" value="ECO:0007669"/>
    <property type="project" value="TreeGrafter"/>
</dbReference>
<accession>A0A1Y2AKE6</accession>
<dbReference type="Pfam" id="PF03909">
    <property type="entry name" value="BSD"/>
    <property type="match status" value="1"/>
</dbReference>
<keyword evidence="4" id="KW-1185">Reference proteome</keyword>
<dbReference type="PANTHER" id="PTHR16019:SF5">
    <property type="entry name" value="BSD DOMAIN-CONTAINING PROTEIN 1"/>
    <property type="match status" value="1"/>
</dbReference>
<dbReference type="Gene3D" id="1.10.3970.10">
    <property type="entry name" value="BSD domain"/>
    <property type="match status" value="1"/>
</dbReference>
<dbReference type="Proteomes" id="UP000193986">
    <property type="component" value="Unassembled WGS sequence"/>
</dbReference>
<evidence type="ECO:0000256" key="1">
    <source>
        <dbReference type="SAM" id="MobiDB-lite"/>
    </source>
</evidence>
<evidence type="ECO:0000313" key="4">
    <source>
        <dbReference type="Proteomes" id="UP000193986"/>
    </source>
</evidence>
<feature type="compositionally biased region" description="Low complexity" evidence="1">
    <location>
        <begin position="30"/>
        <end position="52"/>
    </location>
</feature>
<feature type="region of interest" description="Disordered" evidence="1">
    <location>
        <begin position="403"/>
        <end position="483"/>
    </location>
</feature>